<dbReference type="InterPro" id="IPR012340">
    <property type="entry name" value="NA-bd_OB-fold"/>
</dbReference>
<evidence type="ECO:0000256" key="4">
    <source>
        <dbReference type="PROSITE-ProRule" id="PRU01024"/>
    </source>
</evidence>
<feature type="active site" description="Nucleophile" evidence="4">
    <location>
        <position position="411"/>
    </location>
</feature>
<evidence type="ECO:0000313" key="8">
    <source>
        <dbReference type="Proteomes" id="UP000013378"/>
    </source>
</evidence>
<keyword evidence="1 4" id="KW-0489">Methyltransferase</keyword>
<dbReference type="EMBL" id="ARZA01000110">
    <property type="protein sequence ID" value="EOD00849.1"/>
    <property type="molecule type" value="Genomic_DNA"/>
</dbReference>
<dbReference type="FunFam" id="2.40.50.140:FF:000097">
    <property type="entry name" value="23S rRNA (uracil(1939)-C(5))-methyltransferase RlmD"/>
    <property type="match status" value="1"/>
</dbReference>
<feature type="binding site" evidence="4">
    <location>
        <position position="315"/>
    </location>
    <ligand>
        <name>S-adenosyl-L-methionine</name>
        <dbReference type="ChEBI" id="CHEBI:59789"/>
    </ligand>
</feature>
<dbReference type="Pfam" id="PF05958">
    <property type="entry name" value="tRNA_U5-meth_tr"/>
    <property type="match status" value="1"/>
</dbReference>
<dbReference type="FunFam" id="2.40.50.1070:FF:000003">
    <property type="entry name" value="23S rRNA (Uracil-5-)-methyltransferase RumA"/>
    <property type="match status" value="1"/>
</dbReference>
<protein>
    <submittedName>
        <fullName evidence="7">RNA methyltransferase, TrmA family</fullName>
    </submittedName>
</protein>
<dbReference type="AlphaFoldDB" id="R1CW35"/>
<dbReference type="Gene3D" id="2.40.50.140">
    <property type="entry name" value="Nucleic acid-binding proteins"/>
    <property type="match status" value="1"/>
</dbReference>
<feature type="active site" evidence="5">
    <location>
        <position position="411"/>
    </location>
</feature>
<evidence type="ECO:0000256" key="3">
    <source>
        <dbReference type="ARBA" id="ARBA00022691"/>
    </source>
</evidence>
<evidence type="ECO:0000313" key="7">
    <source>
        <dbReference type="EMBL" id="EOD00849.1"/>
    </source>
</evidence>
<feature type="binding site" evidence="4">
    <location>
        <position position="336"/>
    </location>
    <ligand>
        <name>S-adenosyl-L-methionine</name>
        <dbReference type="ChEBI" id="CHEBI:59789"/>
    </ligand>
</feature>
<dbReference type="OrthoDB" id="9804590at2"/>
<accession>R1CW35</accession>
<dbReference type="PROSITE" id="PS01231">
    <property type="entry name" value="TRMA_2"/>
    <property type="match status" value="1"/>
</dbReference>
<dbReference type="SUPFAM" id="SSF50249">
    <property type="entry name" value="Nucleic acid-binding proteins"/>
    <property type="match status" value="1"/>
</dbReference>
<dbReference type="eggNOG" id="COG2265">
    <property type="taxonomic scope" value="Bacteria"/>
</dbReference>
<dbReference type="Gene3D" id="3.40.50.150">
    <property type="entry name" value="Vaccinia Virus protein VP39"/>
    <property type="match status" value="1"/>
</dbReference>
<evidence type="ECO:0000256" key="2">
    <source>
        <dbReference type="ARBA" id="ARBA00022679"/>
    </source>
</evidence>
<comment type="similarity">
    <text evidence="4">Belongs to the class I-like SAM-binding methyltransferase superfamily. RNA M5U methyltransferase family.</text>
</comment>
<organism evidence="7 8">
    <name type="scientific">Caldisalinibacter kiritimatiensis</name>
    <dbReference type="NCBI Taxonomy" id="1304284"/>
    <lineage>
        <taxon>Bacteria</taxon>
        <taxon>Bacillati</taxon>
        <taxon>Bacillota</taxon>
        <taxon>Tissierellia</taxon>
        <taxon>Tissierellales</taxon>
        <taxon>Thermohalobacteraceae</taxon>
        <taxon>Caldisalinibacter</taxon>
    </lineage>
</organism>
<dbReference type="PROSITE" id="PS51687">
    <property type="entry name" value="SAM_MT_RNA_M5U"/>
    <property type="match status" value="1"/>
</dbReference>
<feature type="binding site" evidence="4">
    <location>
        <position position="286"/>
    </location>
    <ligand>
        <name>S-adenosyl-L-methionine</name>
        <dbReference type="ChEBI" id="CHEBI:59789"/>
    </ligand>
</feature>
<dbReference type="InterPro" id="IPR030391">
    <property type="entry name" value="MeTrfase_TrmA_CS"/>
</dbReference>
<dbReference type="InterPro" id="IPR010280">
    <property type="entry name" value="U5_MeTrfase_fam"/>
</dbReference>
<keyword evidence="8" id="KW-1185">Reference proteome</keyword>
<dbReference type="GO" id="GO:0070475">
    <property type="term" value="P:rRNA base methylation"/>
    <property type="evidence" value="ECO:0007669"/>
    <property type="project" value="TreeGrafter"/>
</dbReference>
<gene>
    <name evidence="7" type="ORF">L21TH_1087</name>
</gene>
<dbReference type="CDD" id="cd02440">
    <property type="entry name" value="AdoMet_MTases"/>
    <property type="match status" value="1"/>
</dbReference>
<name>R1CW35_9FIRM</name>
<sequence length="454" mass="51496">MSRPVEKNKIYEVEIIDLNHRGQGVAKLDNFAIFVNNGIPGDIVKVKIVQVKKNYGVGELIEIVKPSENRVEPVSTVANECGGCQIQNIKYDVQLEMKKNKVANDIKRIGKLEDVLIHDTIGMKEPFRYRNKGAFPVGEQKGKVVIGPYKRGTHEIIDTNRCIIQHEAADKVIELLREYMEKYNIKPYDETTGKGIIRHVMTRVAFKTGDLMVIIVTNGKDLPHKKALVKLLKDNLENLKSIVQNINSRRTNVILGPKNRTIYGEDKIVDYIDDLKFNISPQSFFQVNPVQTEILYNKALEYADLKGDEVVFDIYCGIGTISLFLARKAKYVYGIEVVKQAIIDARENAETNGIHNVEFYDGTAEEVFPKLYKQGIKADVVVLDPPRKGCDESVLDTIVQMQPKKVVYVSCNPSTLARDLKYLDENGYKTQEIQPVDMFPHTTHVETVVLIEKK</sequence>
<reference evidence="7 8" key="1">
    <citation type="journal article" date="2015" name="Geomicrobiol. J.">
        <title>Caldisalinibacter kiritimatiensis gen. nov., sp. nov., a moderately thermohalophilic thiosulfate-reducing bacterium from a hypersaline microbial mat.</title>
        <authorList>
            <person name="Ben Hania W."/>
            <person name="Joseph M."/>
            <person name="Fiebig A."/>
            <person name="Bunk B."/>
            <person name="Klenk H.-P."/>
            <person name="Fardeau M.-L."/>
            <person name="Spring S."/>
        </authorList>
    </citation>
    <scope>NUCLEOTIDE SEQUENCE [LARGE SCALE GENOMIC DNA]</scope>
    <source>
        <strain evidence="7 8">L21-TH-D2</strain>
    </source>
</reference>
<dbReference type="PROSITE" id="PS50926">
    <property type="entry name" value="TRAM"/>
    <property type="match status" value="1"/>
</dbReference>
<evidence type="ECO:0000256" key="5">
    <source>
        <dbReference type="PROSITE-ProRule" id="PRU10015"/>
    </source>
</evidence>
<evidence type="ECO:0000256" key="1">
    <source>
        <dbReference type="ARBA" id="ARBA00022603"/>
    </source>
</evidence>
<comment type="caution">
    <text evidence="7">The sequence shown here is derived from an EMBL/GenBank/DDBJ whole genome shotgun (WGS) entry which is preliminary data.</text>
</comment>
<dbReference type="PROSITE" id="PS01230">
    <property type="entry name" value="TRMA_1"/>
    <property type="match status" value="1"/>
</dbReference>
<dbReference type="PANTHER" id="PTHR11061:SF30">
    <property type="entry name" value="TRNA (URACIL(54)-C(5))-METHYLTRANSFERASE"/>
    <property type="match status" value="1"/>
</dbReference>
<dbReference type="Pfam" id="PF01938">
    <property type="entry name" value="TRAM"/>
    <property type="match status" value="1"/>
</dbReference>
<dbReference type="PANTHER" id="PTHR11061">
    <property type="entry name" value="RNA M5U METHYLTRANSFERASE"/>
    <property type="match status" value="1"/>
</dbReference>
<proteinExistence type="inferred from homology"/>
<feature type="domain" description="TRAM" evidence="6">
    <location>
        <begin position="4"/>
        <end position="62"/>
    </location>
</feature>
<dbReference type="PATRIC" id="fig|1304284.3.peg.1064"/>
<dbReference type="InterPro" id="IPR002792">
    <property type="entry name" value="TRAM_dom"/>
</dbReference>
<dbReference type="InterPro" id="IPR030390">
    <property type="entry name" value="MeTrfase_TrmA_AS"/>
</dbReference>
<evidence type="ECO:0000259" key="6">
    <source>
        <dbReference type="PROSITE" id="PS50926"/>
    </source>
</evidence>
<dbReference type="STRING" id="1304284.L21TH_1087"/>
<dbReference type="NCBIfam" id="TIGR00479">
    <property type="entry name" value="rumA"/>
    <property type="match status" value="1"/>
</dbReference>
<dbReference type="GO" id="GO:0070041">
    <property type="term" value="F:rRNA (uridine-C5-)-methyltransferase activity"/>
    <property type="evidence" value="ECO:0007669"/>
    <property type="project" value="TreeGrafter"/>
</dbReference>
<feature type="binding site" evidence="4">
    <location>
        <position position="384"/>
    </location>
    <ligand>
        <name>S-adenosyl-L-methionine</name>
        <dbReference type="ChEBI" id="CHEBI:59789"/>
    </ligand>
</feature>
<keyword evidence="2 4" id="KW-0808">Transferase</keyword>
<dbReference type="InterPro" id="IPR029063">
    <property type="entry name" value="SAM-dependent_MTases_sf"/>
</dbReference>
<dbReference type="Proteomes" id="UP000013378">
    <property type="component" value="Unassembled WGS sequence"/>
</dbReference>
<dbReference type="Gene3D" id="2.40.50.1070">
    <property type="match status" value="1"/>
</dbReference>
<dbReference type="RefSeq" id="WP_006311183.1">
    <property type="nucleotide sequence ID" value="NZ_ARZA01000110.1"/>
</dbReference>
<dbReference type="SUPFAM" id="SSF53335">
    <property type="entry name" value="S-adenosyl-L-methionine-dependent methyltransferases"/>
    <property type="match status" value="1"/>
</dbReference>
<dbReference type="FunFam" id="3.40.50.150:FF:000009">
    <property type="entry name" value="23S rRNA (Uracil(1939)-C(5))-methyltransferase RlmD"/>
    <property type="match status" value="1"/>
</dbReference>
<keyword evidence="3 4" id="KW-0949">S-adenosyl-L-methionine</keyword>